<dbReference type="Proteomes" id="UP000190065">
    <property type="component" value="Unassembled WGS sequence"/>
</dbReference>
<sequence length="434" mass="50990">MLPYNAYFCAYIKHFLLFQMKNIRDLLLLLLLVGLTSGCKKAREKAHAPITLSATPEKQNLLKVYEKPIRAYYEELSDVGMDGIEVMSRKDQVEYTDIAIELIHEALKKRGYQPVDDETARKAILKYYGVDIAQNNSILTQQGFRSFIFKDGDPAERKRQELSMNQNCCSEASYFWNKTIYVSHYNYIFSYPTIDAAVAIKGLPDIFEEDYDATLFKRGKLYYRLLNKETYYENEFIFHDSKKAFAWLKNNSFGFLTNLLQKYGYDKNEEINRLLLDDMLVQYETVVRSYILEETFAIKKKTKHPHVEIREGLLKSVLKLPAKVEYAKIISLINTYIKYMMGEDEEGTPDWAEEFTLEECYKVAAYLCYYQYLFCKKFGVEEIELLGQALYDHESFREYIATKNYFNLKGFKALCKKAYDEVEASEKLKEEDDE</sequence>
<name>A0A1T4RGV8_9BACT</name>
<dbReference type="AlphaFoldDB" id="A0A1T4RGV8"/>
<reference evidence="1 2" key="1">
    <citation type="submission" date="2017-02" db="EMBL/GenBank/DDBJ databases">
        <authorList>
            <person name="Peterson S.W."/>
        </authorList>
    </citation>
    <scope>NUCLEOTIDE SEQUENCE [LARGE SCALE GENOMIC DNA]</scope>
    <source>
        <strain evidence="1 2">ATCC 43324</strain>
    </source>
</reference>
<protein>
    <submittedName>
        <fullName evidence="1">Uncharacterized protein</fullName>
    </submittedName>
</protein>
<evidence type="ECO:0000313" key="2">
    <source>
        <dbReference type="Proteomes" id="UP000190065"/>
    </source>
</evidence>
<dbReference type="eggNOG" id="ENOG5032R6E">
    <property type="taxonomic scope" value="Bacteria"/>
</dbReference>
<accession>A0A1T4RGV8</accession>
<gene>
    <name evidence="1" type="ORF">SAMN02745202_02261</name>
</gene>
<evidence type="ECO:0000313" key="1">
    <source>
        <dbReference type="EMBL" id="SKA15173.1"/>
    </source>
</evidence>
<proteinExistence type="predicted"/>
<organism evidence="1 2">
    <name type="scientific">Segatella oulorum</name>
    <dbReference type="NCBI Taxonomy" id="28136"/>
    <lineage>
        <taxon>Bacteria</taxon>
        <taxon>Pseudomonadati</taxon>
        <taxon>Bacteroidota</taxon>
        <taxon>Bacteroidia</taxon>
        <taxon>Bacteroidales</taxon>
        <taxon>Prevotellaceae</taxon>
        <taxon>Segatella</taxon>
    </lineage>
</organism>
<dbReference type="EMBL" id="FUXK01000033">
    <property type="protein sequence ID" value="SKA15173.1"/>
    <property type="molecule type" value="Genomic_DNA"/>
</dbReference>